<evidence type="ECO:0000256" key="2">
    <source>
        <dbReference type="ARBA" id="ARBA00002714"/>
    </source>
</evidence>
<evidence type="ECO:0000256" key="18">
    <source>
        <dbReference type="ARBA" id="ARBA00032510"/>
    </source>
</evidence>
<dbReference type="AlphaFoldDB" id="A0A3P3VQM2"/>
<evidence type="ECO:0000256" key="10">
    <source>
        <dbReference type="ARBA" id="ARBA00022598"/>
    </source>
</evidence>
<evidence type="ECO:0000256" key="5">
    <source>
        <dbReference type="ARBA" id="ARBA00008276"/>
    </source>
</evidence>
<evidence type="ECO:0000259" key="24">
    <source>
        <dbReference type="Pfam" id="PF02875"/>
    </source>
</evidence>
<dbReference type="Pfam" id="PF02875">
    <property type="entry name" value="Mur_ligase_C"/>
    <property type="match status" value="1"/>
</dbReference>
<evidence type="ECO:0000256" key="12">
    <source>
        <dbReference type="ARBA" id="ARBA00022741"/>
    </source>
</evidence>
<dbReference type="InterPro" id="IPR018109">
    <property type="entry name" value="Folylpolyglutamate_synth_CS"/>
</dbReference>
<evidence type="ECO:0000256" key="23">
    <source>
        <dbReference type="PIRNR" id="PIRNR001563"/>
    </source>
</evidence>
<dbReference type="Gene3D" id="3.90.190.20">
    <property type="entry name" value="Mur ligase, C-terminal domain"/>
    <property type="match status" value="1"/>
</dbReference>
<comment type="catalytic activity">
    <reaction evidence="21">
        <text>(6R)-5,10-methylenetetrahydrofolyl-(gamma-L-Glu)(n) + L-glutamate + ATP = (6R)-5,10-methylenetetrahydrofolyl-(gamma-L-Glu)(n+1) + ADP + phosphate + H(+)</text>
        <dbReference type="Rhea" id="RHEA:51912"/>
        <dbReference type="Rhea" id="RHEA-COMP:13257"/>
        <dbReference type="Rhea" id="RHEA-COMP:13258"/>
        <dbReference type="ChEBI" id="CHEBI:15378"/>
        <dbReference type="ChEBI" id="CHEBI:29985"/>
        <dbReference type="ChEBI" id="CHEBI:30616"/>
        <dbReference type="ChEBI" id="CHEBI:43474"/>
        <dbReference type="ChEBI" id="CHEBI:136572"/>
        <dbReference type="ChEBI" id="CHEBI:456216"/>
        <dbReference type="EC" id="6.3.2.17"/>
    </reaction>
</comment>
<name>A0A3P3VQM2_9GAMM</name>
<keyword evidence="26" id="KW-1185">Reference proteome</keyword>
<reference evidence="25 26" key="1">
    <citation type="submission" date="2018-08" db="EMBL/GenBank/DDBJ databases">
        <authorList>
            <person name="Khan S.A."/>
        </authorList>
    </citation>
    <scope>NUCLEOTIDE SEQUENCE [LARGE SCALE GENOMIC DNA]</scope>
    <source>
        <strain evidence="25 26">GTF-13</strain>
    </source>
</reference>
<dbReference type="GO" id="GO:0005737">
    <property type="term" value="C:cytoplasm"/>
    <property type="evidence" value="ECO:0007669"/>
    <property type="project" value="TreeGrafter"/>
</dbReference>
<comment type="similarity">
    <text evidence="5 23">Belongs to the folylpolyglutamate synthase family.</text>
</comment>
<evidence type="ECO:0000256" key="13">
    <source>
        <dbReference type="ARBA" id="ARBA00022840"/>
    </source>
</evidence>
<dbReference type="PANTHER" id="PTHR11136">
    <property type="entry name" value="FOLYLPOLYGLUTAMATE SYNTHASE-RELATED"/>
    <property type="match status" value="1"/>
</dbReference>
<evidence type="ECO:0000313" key="25">
    <source>
        <dbReference type="EMBL" id="RRJ84920.1"/>
    </source>
</evidence>
<dbReference type="Gene3D" id="3.40.1190.10">
    <property type="entry name" value="Mur-like, catalytic domain"/>
    <property type="match status" value="1"/>
</dbReference>
<evidence type="ECO:0000256" key="1">
    <source>
        <dbReference type="ARBA" id="ARBA00001946"/>
    </source>
</evidence>
<protein>
    <recommendedName>
        <fullName evidence="9">Dihydrofolate synthase/folylpolyglutamate synthase</fullName>
        <ecNumber evidence="7">6.3.2.12</ecNumber>
        <ecNumber evidence="8">6.3.2.17</ecNumber>
    </recommendedName>
    <alternativeName>
        <fullName evidence="18">Folylpoly-gamma-glutamate synthetase-dihydrofolate synthetase</fullName>
    </alternativeName>
    <alternativeName>
        <fullName evidence="16">Folylpolyglutamate synthetase</fullName>
    </alternativeName>
    <alternativeName>
        <fullName evidence="17">Tetrahydrofolylpolyglutamate synthase</fullName>
    </alternativeName>
</protein>
<evidence type="ECO:0000256" key="9">
    <source>
        <dbReference type="ARBA" id="ARBA00019357"/>
    </source>
</evidence>
<proteinExistence type="inferred from homology"/>
<dbReference type="GO" id="GO:0046872">
    <property type="term" value="F:metal ion binding"/>
    <property type="evidence" value="ECO:0007669"/>
    <property type="project" value="UniProtKB-KW"/>
</dbReference>
<dbReference type="NCBIfam" id="TIGR01499">
    <property type="entry name" value="folC"/>
    <property type="match status" value="1"/>
</dbReference>
<dbReference type="PIRSF" id="PIRSF001563">
    <property type="entry name" value="Folylpolyglu_synth"/>
    <property type="match status" value="1"/>
</dbReference>
<keyword evidence="10 23" id="KW-0436">Ligase</keyword>
<dbReference type="SUPFAM" id="SSF53623">
    <property type="entry name" value="MurD-like peptide ligases, catalytic domain"/>
    <property type="match status" value="1"/>
</dbReference>
<dbReference type="InterPro" id="IPR001645">
    <property type="entry name" value="Folylpolyglutamate_synth"/>
</dbReference>
<evidence type="ECO:0000313" key="26">
    <source>
        <dbReference type="Proteomes" id="UP000280792"/>
    </source>
</evidence>
<dbReference type="RefSeq" id="WP_125015350.1">
    <property type="nucleotide sequence ID" value="NZ_QWEZ01000001.1"/>
</dbReference>
<evidence type="ECO:0000256" key="22">
    <source>
        <dbReference type="ARBA" id="ARBA00049161"/>
    </source>
</evidence>
<comment type="subunit">
    <text evidence="6">Monomer.</text>
</comment>
<dbReference type="PROSITE" id="PS01011">
    <property type="entry name" value="FOLYLPOLYGLU_SYNT_1"/>
    <property type="match status" value="1"/>
</dbReference>
<organism evidence="25 26">
    <name type="scientific">Aestuariirhabdus litorea</name>
    <dbReference type="NCBI Taxonomy" id="2528527"/>
    <lineage>
        <taxon>Bacteria</taxon>
        <taxon>Pseudomonadati</taxon>
        <taxon>Pseudomonadota</taxon>
        <taxon>Gammaproteobacteria</taxon>
        <taxon>Oceanospirillales</taxon>
        <taxon>Aestuariirhabdaceae</taxon>
        <taxon>Aestuariirhabdus</taxon>
    </lineage>
</organism>
<keyword evidence="11" id="KW-0479">Metal-binding</keyword>
<dbReference type="InterPro" id="IPR036615">
    <property type="entry name" value="Mur_ligase_C_dom_sf"/>
</dbReference>
<evidence type="ECO:0000256" key="21">
    <source>
        <dbReference type="ARBA" id="ARBA00049035"/>
    </source>
</evidence>
<dbReference type="GO" id="GO:0046654">
    <property type="term" value="P:tetrahydrofolate biosynthetic process"/>
    <property type="evidence" value="ECO:0007669"/>
    <property type="project" value="UniProtKB-UniPathway"/>
</dbReference>
<dbReference type="PANTHER" id="PTHR11136:SF0">
    <property type="entry name" value="DIHYDROFOLATE SYNTHETASE-RELATED"/>
    <property type="match status" value="1"/>
</dbReference>
<dbReference type="GO" id="GO:0004326">
    <property type="term" value="F:tetrahydrofolylpolyglutamate synthase activity"/>
    <property type="evidence" value="ECO:0007669"/>
    <property type="project" value="UniProtKB-EC"/>
</dbReference>
<evidence type="ECO:0000256" key="16">
    <source>
        <dbReference type="ARBA" id="ARBA00030048"/>
    </source>
</evidence>
<dbReference type="GO" id="GO:0046656">
    <property type="term" value="P:folic acid biosynthetic process"/>
    <property type="evidence" value="ECO:0007669"/>
    <property type="project" value="UniProtKB-KW"/>
</dbReference>
<evidence type="ECO:0000256" key="7">
    <source>
        <dbReference type="ARBA" id="ARBA00013023"/>
    </source>
</evidence>
<dbReference type="GO" id="GO:0005524">
    <property type="term" value="F:ATP binding"/>
    <property type="evidence" value="ECO:0007669"/>
    <property type="project" value="UniProtKB-KW"/>
</dbReference>
<evidence type="ECO:0000256" key="17">
    <source>
        <dbReference type="ARBA" id="ARBA00030592"/>
    </source>
</evidence>
<dbReference type="SUPFAM" id="SSF53244">
    <property type="entry name" value="MurD-like peptide ligases, peptide-binding domain"/>
    <property type="match status" value="1"/>
</dbReference>
<evidence type="ECO:0000256" key="14">
    <source>
        <dbReference type="ARBA" id="ARBA00022842"/>
    </source>
</evidence>
<evidence type="ECO:0000256" key="20">
    <source>
        <dbReference type="ARBA" id="ARBA00047808"/>
    </source>
</evidence>
<dbReference type="NCBIfam" id="NF008101">
    <property type="entry name" value="PRK10846.1"/>
    <property type="match status" value="1"/>
</dbReference>
<keyword evidence="15" id="KW-0289">Folate biosynthesis</keyword>
<evidence type="ECO:0000256" key="19">
    <source>
        <dbReference type="ARBA" id="ARBA00047493"/>
    </source>
</evidence>
<gene>
    <name evidence="25" type="ORF">D0544_07510</name>
</gene>
<dbReference type="GO" id="GO:0008841">
    <property type="term" value="F:dihydrofolate synthase activity"/>
    <property type="evidence" value="ECO:0007669"/>
    <property type="project" value="UniProtKB-EC"/>
</dbReference>
<evidence type="ECO:0000256" key="8">
    <source>
        <dbReference type="ARBA" id="ARBA00013025"/>
    </source>
</evidence>
<comment type="cofactor">
    <cofactor evidence="1">
        <name>Mg(2+)</name>
        <dbReference type="ChEBI" id="CHEBI:18420"/>
    </cofactor>
</comment>
<keyword evidence="12 23" id="KW-0547">Nucleotide-binding</keyword>
<comment type="caution">
    <text evidence="25">The sequence shown here is derived from an EMBL/GenBank/DDBJ whole genome shotgun (WGS) entry which is preliminary data.</text>
</comment>
<sequence>MRPDTLSAWLEFLEQLHPVEIDLGLERVASVAQTLNLLKPSATVFTVAGTNGKGSTCAFLASILQREGYRVGVYSSPHLLRYNERILIEGEQAGDQQIVDTFKRIDQARGDTSLSYFEFATLAALDLFERAALDVWILEVGLGGRLDAVNIIDADVSLVTSIAIDHEQWLGSSLEGIGREKAGVFRAGRPAIYGGREPNAGVSSEAERIGARWLPRGEAFLQTLSDSGWRYQGVDAKGLLVTLEQLPLPELPFDNAATAICALLHSPLPVSESSIREGIASATLAGRYQSITVSNRAGEPVKVVLDVAHNPQAAVALAERLGADPAAGQTRCVLAMLDDKDVEGVLEALAEYCGDWFLAEVSTPRASPASRLGTALGKIACDRYTLYSRVGDALIAAVEASSRNDRVLVAGSFFTVADALKTIEQWYADPA</sequence>
<evidence type="ECO:0000256" key="11">
    <source>
        <dbReference type="ARBA" id="ARBA00022723"/>
    </source>
</evidence>
<dbReference type="UniPathway" id="UPA00077">
    <property type="reaction ID" value="UER00157"/>
</dbReference>
<dbReference type="EC" id="6.3.2.12" evidence="7"/>
<keyword evidence="14" id="KW-0460">Magnesium</keyword>
<comment type="catalytic activity">
    <reaction evidence="19">
        <text>(6S)-5,6,7,8-tetrahydrofolyl-(gamma-L-Glu)(n) + L-glutamate + ATP = (6S)-5,6,7,8-tetrahydrofolyl-(gamma-L-Glu)(n+1) + ADP + phosphate + H(+)</text>
        <dbReference type="Rhea" id="RHEA:10580"/>
        <dbReference type="Rhea" id="RHEA-COMP:14738"/>
        <dbReference type="Rhea" id="RHEA-COMP:14740"/>
        <dbReference type="ChEBI" id="CHEBI:15378"/>
        <dbReference type="ChEBI" id="CHEBI:29985"/>
        <dbReference type="ChEBI" id="CHEBI:30616"/>
        <dbReference type="ChEBI" id="CHEBI:43474"/>
        <dbReference type="ChEBI" id="CHEBI:141005"/>
        <dbReference type="ChEBI" id="CHEBI:456216"/>
        <dbReference type="EC" id="6.3.2.17"/>
    </reaction>
</comment>
<dbReference type="EMBL" id="QWEZ01000001">
    <property type="protein sequence ID" value="RRJ84920.1"/>
    <property type="molecule type" value="Genomic_DNA"/>
</dbReference>
<keyword evidence="13 23" id="KW-0067">ATP-binding</keyword>
<reference evidence="25 26" key="2">
    <citation type="submission" date="2018-12" db="EMBL/GenBank/DDBJ databases">
        <title>Simiduia agarivorans gen. nov., sp. nov., a marine, agarolytic bacterium isolated from shallow coastal water from Keelung, Taiwan.</title>
        <authorList>
            <person name="Shieh W.Y."/>
        </authorList>
    </citation>
    <scope>NUCLEOTIDE SEQUENCE [LARGE SCALE GENOMIC DNA]</scope>
    <source>
        <strain evidence="25 26">GTF-13</strain>
    </source>
</reference>
<dbReference type="Proteomes" id="UP000280792">
    <property type="component" value="Unassembled WGS sequence"/>
</dbReference>
<dbReference type="EC" id="6.3.2.17" evidence="8"/>
<dbReference type="InterPro" id="IPR036565">
    <property type="entry name" value="Mur-like_cat_sf"/>
</dbReference>
<comment type="pathway">
    <text evidence="3">Cofactor biosynthesis; tetrahydrofolate biosynthesis; 7,8-dihydrofolate from 2-amino-4-hydroxy-6-hydroxymethyl-7,8-dihydropteridine diphosphate and 4-aminobenzoate: step 2/2.</text>
</comment>
<comment type="pathway">
    <text evidence="4">Cofactor biosynthesis; tetrahydrofolylpolyglutamate biosynthesis.</text>
</comment>
<evidence type="ECO:0000256" key="3">
    <source>
        <dbReference type="ARBA" id="ARBA00004799"/>
    </source>
</evidence>
<accession>A0A3P3VQM2</accession>
<evidence type="ECO:0000256" key="4">
    <source>
        <dbReference type="ARBA" id="ARBA00005150"/>
    </source>
</evidence>
<comment type="catalytic activity">
    <reaction evidence="20">
        <text>10-formyltetrahydrofolyl-(gamma-L-Glu)(n) + L-glutamate + ATP = 10-formyltetrahydrofolyl-(gamma-L-Glu)(n+1) + ADP + phosphate + H(+)</text>
        <dbReference type="Rhea" id="RHEA:51904"/>
        <dbReference type="Rhea" id="RHEA-COMP:13088"/>
        <dbReference type="Rhea" id="RHEA-COMP:14300"/>
        <dbReference type="ChEBI" id="CHEBI:15378"/>
        <dbReference type="ChEBI" id="CHEBI:29985"/>
        <dbReference type="ChEBI" id="CHEBI:30616"/>
        <dbReference type="ChEBI" id="CHEBI:43474"/>
        <dbReference type="ChEBI" id="CHEBI:134413"/>
        <dbReference type="ChEBI" id="CHEBI:456216"/>
        <dbReference type="EC" id="6.3.2.17"/>
    </reaction>
</comment>
<comment type="catalytic activity">
    <reaction evidence="22">
        <text>7,8-dihydropteroate + L-glutamate + ATP = 7,8-dihydrofolate + ADP + phosphate + H(+)</text>
        <dbReference type="Rhea" id="RHEA:23584"/>
        <dbReference type="ChEBI" id="CHEBI:15378"/>
        <dbReference type="ChEBI" id="CHEBI:17839"/>
        <dbReference type="ChEBI" id="CHEBI:29985"/>
        <dbReference type="ChEBI" id="CHEBI:30616"/>
        <dbReference type="ChEBI" id="CHEBI:43474"/>
        <dbReference type="ChEBI" id="CHEBI:57451"/>
        <dbReference type="ChEBI" id="CHEBI:456216"/>
        <dbReference type="EC" id="6.3.2.12"/>
    </reaction>
</comment>
<dbReference type="InterPro" id="IPR004101">
    <property type="entry name" value="Mur_ligase_C"/>
</dbReference>
<comment type="function">
    <text evidence="2">Functions in two distinct reactions of the de novo folate biosynthetic pathway. Catalyzes the addition of a glutamate residue to dihydropteroate (7,8-dihydropteroate or H2Pte) to form dihydrofolate (7,8-dihydrofolate monoglutamate or H2Pte-Glu). Also catalyzes successive additions of L-glutamate to tetrahydrofolate or 10-formyltetrahydrofolate or 5,10-methylenetetrahydrofolate, leading to folylpolyglutamate derivatives.</text>
</comment>
<evidence type="ECO:0000256" key="6">
    <source>
        <dbReference type="ARBA" id="ARBA00011245"/>
    </source>
</evidence>
<feature type="domain" description="Mur ligase C-terminal" evidence="24">
    <location>
        <begin position="296"/>
        <end position="413"/>
    </location>
</feature>
<dbReference type="FunFam" id="3.40.1190.10:FF:000004">
    <property type="entry name" value="Dihydrofolate synthase/folylpolyglutamate synthase"/>
    <property type="match status" value="1"/>
</dbReference>
<evidence type="ECO:0000256" key="15">
    <source>
        <dbReference type="ARBA" id="ARBA00022909"/>
    </source>
</evidence>